<evidence type="ECO:0000256" key="5">
    <source>
        <dbReference type="ARBA" id="ARBA00022840"/>
    </source>
</evidence>
<evidence type="ECO:0000256" key="4">
    <source>
        <dbReference type="ARBA" id="ARBA00022741"/>
    </source>
</evidence>
<keyword evidence="5 9" id="KW-0067">ATP-binding</keyword>
<dbReference type="ExpressionAtlas" id="A0A6I8W1K7">
    <property type="expression patterns" value="baseline"/>
</dbReference>
<keyword evidence="6 11" id="KW-0175">Coiled coil</keyword>
<dbReference type="GO" id="GO:0005524">
    <property type="term" value="F:ATP binding"/>
    <property type="evidence" value="ECO:0007669"/>
    <property type="project" value="UniProtKB-UniRule"/>
</dbReference>
<keyword evidence="8" id="KW-0206">Cytoskeleton</keyword>
<evidence type="ECO:0000256" key="3">
    <source>
        <dbReference type="ARBA" id="ARBA00022701"/>
    </source>
</evidence>
<dbReference type="InterPro" id="IPR001752">
    <property type="entry name" value="Kinesin_motor_dom"/>
</dbReference>
<feature type="domain" description="Kinesin motor" evidence="12">
    <location>
        <begin position="4"/>
        <end position="345"/>
    </location>
</feature>
<gene>
    <name evidence="14" type="primary">Kif3C</name>
</gene>
<dbReference type="KEGG" id="dpo:6904061"/>
<dbReference type="SUPFAM" id="SSF52540">
    <property type="entry name" value="P-loop containing nucleoside triphosphate hydrolases"/>
    <property type="match status" value="1"/>
</dbReference>
<keyword evidence="13" id="KW-1185">Reference proteome</keyword>
<evidence type="ECO:0000256" key="8">
    <source>
        <dbReference type="ARBA" id="ARBA00023212"/>
    </source>
</evidence>
<keyword evidence="3 10" id="KW-0493">Microtubule</keyword>
<dbReference type="InterPro" id="IPR027640">
    <property type="entry name" value="Kinesin-like_fam"/>
</dbReference>
<dbReference type="GO" id="GO:0003777">
    <property type="term" value="F:microtubule motor activity"/>
    <property type="evidence" value="ECO:0007669"/>
    <property type="project" value="InterPro"/>
</dbReference>
<keyword evidence="2" id="KW-0963">Cytoplasm</keyword>
<keyword evidence="4 9" id="KW-0547">Nucleotide-binding</keyword>
<comment type="similarity">
    <text evidence="9 10">Belongs to the TRAFAC class myosin-kinesin ATPase superfamily. Kinesin family.</text>
</comment>
<dbReference type="SMART" id="SM00129">
    <property type="entry name" value="KISc"/>
    <property type="match status" value="1"/>
</dbReference>
<dbReference type="GO" id="GO:0008017">
    <property type="term" value="F:microtubule binding"/>
    <property type="evidence" value="ECO:0007669"/>
    <property type="project" value="InterPro"/>
</dbReference>
<feature type="coiled-coil region" evidence="11">
    <location>
        <begin position="517"/>
        <end position="544"/>
    </location>
</feature>
<dbReference type="InterPro" id="IPR019821">
    <property type="entry name" value="Kinesin_motor_CS"/>
</dbReference>
<dbReference type="FunCoup" id="A0A6I8W1K7">
    <property type="interactions" value="24"/>
</dbReference>
<evidence type="ECO:0000313" key="14">
    <source>
        <dbReference type="RefSeq" id="XP_033237168.1"/>
    </source>
</evidence>
<sequence>MSENVKVVVRCRPLNRKENESKCENIVEINEYAISVLNPSARNSQKKMFTFDSVYDMISKTEVIYNEMCYSLVESTLDGYNGTIFAYGQTGCGKTHTMQGDGSAKDGYNCGIIPRCFEHIFETISMATNIRYLALVSYLEIYNENIRDLLSDSTGIMNHPLKEMPGVGVTVPTLTTQPVINAKQCYYWLKLGNKNRVTATTLMNEQSSRSHTIFTISLEQFQGPSSSSVSSIASGDIMGGIRRGKLSLVDLAGSERQRKTGAQGSRFKEATKINLSLSALGNVISSLVDSKSKHVPYRDSKLTRLLQDSLGGNTKTLMISCISPADSNYDETLSTLRYASRAKNISNKPKINEDPKDAQLRQYQSEILHLKRMLEESEQKIFRRKDKDNNIIQLSHINSDLQSPSADLYIANMNFPTPKPEIDYLSELNKPKVSESSDELQLQARNRIDFIKRTLIGGERANDLQLRERHRVRKIAAQRHLSAIANALSRVESEDRDLLQGHYASITQEINIKNEHIRICRQKIKMLEREVADLNSEFQLDREDYLDEIRNLGRNIKFFQQLFSKVQPILRRNGKNWCPTVILENSFWNDDLKVWRIPDTDTLKLPPAHLIPDFQRINSSGIGDIKNSKYIEKNTNIASVENDEKLCINHFCFMKGSDNSDIAKETYNVNILQNYFRSTRQKNMDYEPSTNRTKKFYAETDIISTKTNIPMATQLKKLVYPVKGTTDHPDLSKIDNRLGQEKIIN</sequence>
<comment type="subcellular location">
    <subcellularLocation>
        <location evidence="1">Cytoplasm</location>
        <location evidence="1">Cytoskeleton</location>
    </subcellularLocation>
</comment>
<dbReference type="GO" id="GO:0007018">
    <property type="term" value="P:microtubule-based movement"/>
    <property type="evidence" value="ECO:0007669"/>
    <property type="project" value="InterPro"/>
</dbReference>
<dbReference type="InterPro" id="IPR027417">
    <property type="entry name" value="P-loop_NTPase"/>
</dbReference>
<dbReference type="PRINTS" id="PR00380">
    <property type="entry name" value="KINESINHEAVY"/>
</dbReference>
<evidence type="ECO:0000259" key="12">
    <source>
        <dbReference type="PROSITE" id="PS50067"/>
    </source>
</evidence>
<dbReference type="Gene3D" id="3.40.850.10">
    <property type="entry name" value="Kinesin motor domain"/>
    <property type="match status" value="1"/>
</dbReference>
<protein>
    <recommendedName>
        <fullName evidence="10">Kinesin-like protein</fullName>
    </recommendedName>
</protein>
<evidence type="ECO:0000256" key="1">
    <source>
        <dbReference type="ARBA" id="ARBA00004245"/>
    </source>
</evidence>
<evidence type="ECO:0000313" key="13">
    <source>
        <dbReference type="Proteomes" id="UP000001819"/>
    </source>
</evidence>
<evidence type="ECO:0000256" key="2">
    <source>
        <dbReference type="ARBA" id="ARBA00022490"/>
    </source>
</evidence>
<dbReference type="InterPro" id="IPR036961">
    <property type="entry name" value="Kinesin_motor_dom_sf"/>
</dbReference>
<dbReference type="AlphaFoldDB" id="A0A6I8W1K7"/>
<evidence type="ECO:0000256" key="10">
    <source>
        <dbReference type="RuleBase" id="RU000394"/>
    </source>
</evidence>
<evidence type="ECO:0000256" key="11">
    <source>
        <dbReference type="SAM" id="Coils"/>
    </source>
</evidence>
<evidence type="ECO:0000256" key="7">
    <source>
        <dbReference type="ARBA" id="ARBA00023175"/>
    </source>
</evidence>
<name>A0A6I8W1K7_DROPS</name>
<dbReference type="Proteomes" id="UP000001819">
    <property type="component" value="Chromosome 5"/>
</dbReference>
<dbReference type="PANTHER" id="PTHR47969:SF21">
    <property type="entry name" value="KINESIN-LIKE PROTEIN"/>
    <property type="match status" value="1"/>
</dbReference>
<dbReference type="InParanoid" id="A0A6I8W1K7"/>
<reference evidence="14" key="1">
    <citation type="submission" date="2025-08" db="UniProtKB">
        <authorList>
            <consortium name="RefSeq"/>
        </authorList>
    </citation>
    <scope>IDENTIFICATION</scope>
    <source>
        <strain evidence="14">MV-25-SWS-2005</strain>
        <tissue evidence="14">Whole body</tissue>
    </source>
</reference>
<dbReference type="PROSITE" id="PS00411">
    <property type="entry name" value="KINESIN_MOTOR_1"/>
    <property type="match status" value="1"/>
</dbReference>
<feature type="binding site" evidence="9">
    <location>
        <begin position="88"/>
        <end position="95"/>
    </location>
    <ligand>
        <name>ATP</name>
        <dbReference type="ChEBI" id="CHEBI:30616"/>
    </ligand>
</feature>
<dbReference type="Pfam" id="PF00225">
    <property type="entry name" value="Kinesin"/>
    <property type="match status" value="1"/>
</dbReference>
<dbReference type="RefSeq" id="XP_033237168.1">
    <property type="nucleotide sequence ID" value="XM_033381277.1"/>
</dbReference>
<keyword evidence="7 9" id="KW-0505">Motor protein</keyword>
<dbReference type="PROSITE" id="PS50067">
    <property type="entry name" value="KINESIN_MOTOR_2"/>
    <property type="match status" value="1"/>
</dbReference>
<proteinExistence type="inferred from homology"/>
<dbReference type="GO" id="GO:0005874">
    <property type="term" value="C:microtubule"/>
    <property type="evidence" value="ECO:0007669"/>
    <property type="project" value="UniProtKB-KW"/>
</dbReference>
<organism evidence="13 14">
    <name type="scientific">Drosophila pseudoobscura pseudoobscura</name>
    <name type="common">Fruit fly</name>
    <dbReference type="NCBI Taxonomy" id="46245"/>
    <lineage>
        <taxon>Eukaryota</taxon>
        <taxon>Metazoa</taxon>
        <taxon>Ecdysozoa</taxon>
        <taxon>Arthropoda</taxon>
        <taxon>Hexapoda</taxon>
        <taxon>Insecta</taxon>
        <taxon>Pterygota</taxon>
        <taxon>Neoptera</taxon>
        <taxon>Endopterygota</taxon>
        <taxon>Diptera</taxon>
        <taxon>Brachycera</taxon>
        <taxon>Muscomorpha</taxon>
        <taxon>Ephydroidea</taxon>
        <taxon>Drosophilidae</taxon>
        <taxon>Drosophila</taxon>
        <taxon>Sophophora</taxon>
    </lineage>
</organism>
<evidence type="ECO:0000256" key="9">
    <source>
        <dbReference type="PROSITE-ProRule" id="PRU00283"/>
    </source>
</evidence>
<dbReference type="FunFam" id="3.40.850.10:FF:000082">
    <property type="entry name" value="OSM3-like kinesin"/>
    <property type="match status" value="1"/>
</dbReference>
<accession>A0A6I8W1K7</accession>
<evidence type="ECO:0000256" key="6">
    <source>
        <dbReference type="ARBA" id="ARBA00023054"/>
    </source>
</evidence>
<dbReference type="PANTHER" id="PTHR47969">
    <property type="entry name" value="CHROMOSOME-ASSOCIATED KINESIN KIF4A-RELATED"/>
    <property type="match status" value="1"/>
</dbReference>